<feature type="domain" description="DUF6570" evidence="1">
    <location>
        <begin position="1"/>
        <end position="99"/>
    </location>
</feature>
<comment type="caution">
    <text evidence="2">The sequence shown here is derived from an EMBL/GenBank/DDBJ whole genome shotgun (WGS) entry which is preliminary data.</text>
</comment>
<evidence type="ECO:0000259" key="1">
    <source>
        <dbReference type="Pfam" id="PF20209"/>
    </source>
</evidence>
<dbReference type="InterPro" id="IPR046700">
    <property type="entry name" value="DUF6570"/>
</dbReference>
<gene>
    <name evidence="2" type="ORF">AM588_10001753</name>
</gene>
<organism evidence="2 3">
    <name type="scientific">Phytophthora nicotianae</name>
    <name type="common">Potato buckeye rot agent</name>
    <name type="synonym">Phytophthora parasitica</name>
    <dbReference type="NCBI Taxonomy" id="4792"/>
    <lineage>
        <taxon>Eukaryota</taxon>
        <taxon>Sar</taxon>
        <taxon>Stramenopiles</taxon>
        <taxon>Oomycota</taxon>
        <taxon>Peronosporomycetes</taxon>
        <taxon>Peronosporales</taxon>
        <taxon>Peronosporaceae</taxon>
        <taxon>Phytophthora</taxon>
    </lineage>
</organism>
<dbReference type="EMBL" id="LNFP01001001">
    <property type="protein sequence ID" value="KUF88259.1"/>
    <property type="molecule type" value="Genomic_DNA"/>
</dbReference>
<dbReference type="Proteomes" id="UP000054636">
    <property type="component" value="Unassembled WGS sequence"/>
</dbReference>
<accession>A0A0W8CVT0</accession>
<proteinExistence type="predicted"/>
<evidence type="ECO:0000313" key="2">
    <source>
        <dbReference type="EMBL" id="KUF88259.1"/>
    </source>
</evidence>
<sequence length="328" mass="37751">MEARLIGLGISFTTCVSLHCDGQEFTRGNSINYWNNAVDTVLELPRPIRKCGIVYLKTKNNSAGQLFRVRPDIVRRALCWLIEHNTLYKNVGISEDNLAALKEFDVESYLPSISLTDEEAQELVLQQNAVNNAHVKQTSLSEGGDQSDHIDSTSENCRSENINLEVPIYTTQSQNDSPSGQLDPSVDLVESFELERNENDTKTELQRIVEAANVVSEDSQYPVKELQRHTNSIDEYKTELIVQNCFPTLFPNGKGGFNIIDGENRLHEFHLAEFCCQLMKWHDRHFVIHPNFKFFCINLIQRRQIDGLVRRFAIATMWMKRCRRERTR</sequence>
<dbReference type="AlphaFoldDB" id="A0A0W8CVT0"/>
<protein>
    <recommendedName>
        <fullName evidence="1">DUF6570 domain-containing protein</fullName>
    </recommendedName>
</protein>
<name>A0A0W8CVT0_PHYNI</name>
<reference evidence="2 3" key="1">
    <citation type="submission" date="2015-11" db="EMBL/GenBank/DDBJ databases">
        <title>Genomes and virulence difference between two physiological races of Phytophthora nicotianae.</title>
        <authorList>
            <person name="Liu H."/>
            <person name="Ma X."/>
            <person name="Yu H."/>
            <person name="Fang D."/>
            <person name="Li Y."/>
            <person name="Wang X."/>
            <person name="Wang W."/>
            <person name="Dong Y."/>
            <person name="Xiao B."/>
        </authorList>
    </citation>
    <scope>NUCLEOTIDE SEQUENCE [LARGE SCALE GENOMIC DNA]</scope>
    <source>
        <strain evidence="3">race 1</strain>
    </source>
</reference>
<dbReference type="Pfam" id="PF20209">
    <property type="entry name" value="DUF6570"/>
    <property type="match status" value="1"/>
</dbReference>
<evidence type="ECO:0000313" key="3">
    <source>
        <dbReference type="Proteomes" id="UP000054636"/>
    </source>
</evidence>